<dbReference type="GO" id="GO:0016020">
    <property type="term" value="C:membrane"/>
    <property type="evidence" value="ECO:0007669"/>
    <property type="project" value="InterPro"/>
</dbReference>
<dbReference type="EMBL" id="NKCI01000101">
    <property type="protein sequence ID" value="RSL55484.1"/>
    <property type="molecule type" value="Genomic_DNA"/>
</dbReference>
<dbReference type="GO" id="GO:0000026">
    <property type="term" value="F:alpha-1,2-mannosyltransferase activity"/>
    <property type="evidence" value="ECO:0007669"/>
    <property type="project" value="TreeGrafter"/>
</dbReference>
<dbReference type="PANTHER" id="PTHR31121:SF7">
    <property type="entry name" value="MANNOSYLTRANSFERASE KTR4-RELATED"/>
    <property type="match status" value="1"/>
</dbReference>
<organism evidence="5 6">
    <name type="scientific">Fusarium duplospermum</name>
    <dbReference type="NCBI Taxonomy" id="1325734"/>
    <lineage>
        <taxon>Eukaryota</taxon>
        <taxon>Fungi</taxon>
        <taxon>Dikarya</taxon>
        <taxon>Ascomycota</taxon>
        <taxon>Pezizomycotina</taxon>
        <taxon>Sordariomycetes</taxon>
        <taxon>Hypocreomycetidae</taxon>
        <taxon>Hypocreales</taxon>
        <taxon>Nectriaceae</taxon>
        <taxon>Fusarium</taxon>
        <taxon>Fusarium solani species complex</taxon>
    </lineage>
</organism>
<name>A0A428PR68_9HYPO</name>
<dbReference type="OrthoDB" id="202470at2759"/>
<sequence length="438" mass="49513">MAKLHLTTVLWAWVMVLVQFTSPVRGVSSPPPPGEAPRAALVTLAHDYDLDAMLFTMQQLEEKFNNRYQYQWIFFSTEMLGDDFKERTSNATNATCIYEVIPNENLAIPGWTDPSQVQNSQENKMENGAETRKPIANVRQMNRWNSAPFAKERRLRDYDWFWRIEPGAQLTQDIPFDVFRFMRDNGIAYGFNPATLQRTNLRDISPRIKSFIDKYPNLLHEDADMSCLLGNKSDSAMRPCALDDDIDELLEDEDKTSEVSRNNEFDEGASSFSVCFASWMTGISGSSLYPTFEIGSLAFFRSENHITFVDHLGSESSLGHDQVADVSLSSLSASLMLPKQSVWNFHSLPRHGPSPAQATPYPESSANANIDSVSWMVWSYDPMEAKTALLADWEVIIQDLMQQAEKPGLKSGRTTVLDEGNLVARLRYGLLMCIEVTI</sequence>
<proteinExistence type="inferred from homology"/>
<dbReference type="SUPFAM" id="SSF53448">
    <property type="entry name" value="Nucleotide-diphospho-sugar transferases"/>
    <property type="match status" value="1"/>
</dbReference>
<dbReference type="GO" id="GO:0006487">
    <property type="term" value="P:protein N-linked glycosylation"/>
    <property type="evidence" value="ECO:0007669"/>
    <property type="project" value="TreeGrafter"/>
</dbReference>
<reference evidence="5 6" key="1">
    <citation type="submission" date="2017-06" db="EMBL/GenBank/DDBJ databases">
        <title>Comparative genomic analysis of Ambrosia Fusariam Clade fungi.</title>
        <authorList>
            <person name="Stajich J.E."/>
            <person name="Carrillo J."/>
            <person name="Kijimoto T."/>
            <person name="Eskalen A."/>
            <person name="O'Donnell K."/>
            <person name="Kasson M."/>
        </authorList>
    </citation>
    <scope>NUCLEOTIDE SEQUENCE [LARGE SCALE GENOMIC DNA]</scope>
    <source>
        <strain evidence="5 6">NRRL62584</strain>
    </source>
</reference>
<dbReference type="InterPro" id="IPR029044">
    <property type="entry name" value="Nucleotide-diphossugar_trans"/>
</dbReference>
<evidence type="ECO:0000256" key="1">
    <source>
        <dbReference type="ARBA" id="ARBA00007677"/>
    </source>
</evidence>
<dbReference type="PANTHER" id="PTHR31121">
    <property type="entry name" value="ALPHA-1,2 MANNOSYLTRANSFERASE KTR1"/>
    <property type="match status" value="1"/>
</dbReference>
<dbReference type="GO" id="GO:0005794">
    <property type="term" value="C:Golgi apparatus"/>
    <property type="evidence" value="ECO:0007669"/>
    <property type="project" value="TreeGrafter"/>
</dbReference>
<evidence type="ECO:0000313" key="6">
    <source>
        <dbReference type="Proteomes" id="UP000288168"/>
    </source>
</evidence>
<dbReference type="GO" id="GO:0006493">
    <property type="term" value="P:protein O-linked glycosylation"/>
    <property type="evidence" value="ECO:0007669"/>
    <property type="project" value="TreeGrafter"/>
</dbReference>
<evidence type="ECO:0000313" key="5">
    <source>
        <dbReference type="EMBL" id="RSL55484.1"/>
    </source>
</evidence>
<evidence type="ECO:0000256" key="3">
    <source>
        <dbReference type="ARBA" id="ARBA00022679"/>
    </source>
</evidence>
<dbReference type="Pfam" id="PF01793">
    <property type="entry name" value="Glyco_transf_15"/>
    <property type="match status" value="1"/>
</dbReference>
<protein>
    <submittedName>
        <fullName evidence="5">Uncharacterized protein</fullName>
    </submittedName>
</protein>
<keyword evidence="4" id="KW-0732">Signal</keyword>
<gene>
    <name evidence="5" type="ORF">CEP54_009358</name>
</gene>
<keyword evidence="3" id="KW-0808">Transferase</keyword>
<keyword evidence="2" id="KW-0328">Glycosyltransferase</keyword>
<comment type="caution">
    <text evidence="5">The sequence shown here is derived from an EMBL/GenBank/DDBJ whole genome shotgun (WGS) entry which is preliminary data.</text>
</comment>
<evidence type="ECO:0000256" key="4">
    <source>
        <dbReference type="SAM" id="SignalP"/>
    </source>
</evidence>
<dbReference type="InterPro" id="IPR002685">
    <property type="entry name" value="Glyco_trans_15"/>
</dbReference>
<dbReference type="Proteomes" id="UP000288168">
    <property type="component" value="Unassembled WGS sequence"/>
</dbReference>
<dbReference type="AlphaFoldDB" id="A0A428PR68"/>
<comment type="similarity">
    <text evidence="1">Belongs to the glycosyltransferase 15 family.</text>
</comment>
<accession>A0A428PR68</accession>
<feature type="chain" id="PRO_5019144264" evidence="4">
    <location>
        <begin position="27"/>
        <end position="438"/>
    </location>
</feature>
<dbReference type="Gene3D" id="3.90.550.10">
    <property type="entry name" value="Spore Coat Polysaccharide Biosynthesis Protein SpsA, Chain A"/>
    <property type="match status" value="1"/>
</dbReference>
<feature type="signal peptide" evidence="4">
    <location>
        <begin position="1"/>
        <end position="26"/>
    </location>
</feature>
<evidence type="ECO:0000256" key="2">
    <source>
        <dbReference type="ARBA" id="ARBA00022676"/>
    </source>
</evidence>
<keyword evidence="6" id="KW-1185">Reference proteome</keyword>
<dbReference type="GO" id="GO:0000032">
    <property type="term" value="P:cell wall mannoprotein biosynthetic process"/>
    <property type="evidence" value="ECO:0007669"/>
    <property type="project" value="TreeGrafter"/>
</dbReference>
<dbReference type="STRING" id="1325734.A0A428PR68"/>